<comment type="caution">
    <text evidence="2">The sequence shown here is derived from an EMBL/GenBank/DDBJ whole genome shotgun (WGS) entry which is preliminary data.</text>
</comment>
<sequence>MKHKIAVIGGDARYLELIRQLQELPGTDIILVGFDKLEQGFTGMKQMDFTELEQDQLDAVILPITGTDTEGNVDTVFSDQHIQLTEDWMKDLKKDAVIFSGIVNDYLRNAAELAGISLIPLLERDDVAIYNSIPTAEGTIMMAIEHTDYTIHSSRVVVVGFGRVGQTVANKFAALGAEVSVSTKSSKDLARISEMGLKAVPLDNLKETAENCDLLINTIPAPVITRESIQHLPPHALILDLASKPGGTDFDYAKQRGIQAILARSLPGIVAPKTAGKILADVIKQILLEERRSIWN</sequence>
<proteinExistence type="predicted"/>
<evidence type="ECO:0000313" key="3">
    <source>
        <dbReference type="Proteomes" id="UP001595279"/>
    </source>
</evidence>
<dbReference type="SUPFAM" id="SSF51735">
    <property type="entry name" value="NAD(P)-binding Rossmann-fold domains"/>
    <property type="match status" value="1"/>
</dbReference>
<evidence type="ECO:0000313" key="2">
    <source>
        <dbReference type="EMBL" id="MFC3040346.1"/>
    </source>
</evidence>
<dbReference type="InterPro" id="IPR006140">
    <property type="entry name" value="D-isomer_DH_NAD-bd"/>
</dbReference>
<gene>
    <name evidence="2" type="primary">dpaA</name>
    <name evidence="2" type="ORF">ACFOGI_08760</name>
</gene>
<protein>
    <submittedName>
        <fullName evidence="2">Dipicolinic acid synthetase subunit A</fullName>
    </submittedName>
</protein>
<dbReference type="NCBIfam" id="TIGR02853">
    <property type="entry name" value="spore_dpaA"/>
    <property type="match status" value="1"/>
</dbReference>
<feature type="domain" description="Alanine dehydrogenase/pyridine nucleotide transhydrogenase NAD(H)-binding" evidence="1">
    <location>
        <begin position="130"/>
        <end position="253"/>
    </location>
</feature>
<dbReference type="RefSeq" id="WP_390271528.1">
    <property type="nucleotide sequence ID" value="NZ_JBHRSA010000034.1"/>
</dbReference>
<dbReference type="Gene3D" id="3.40.50.720">
    <property type="entry name" value="NAD(P)-binding Rossmann-like Domain"/>
    <property type="match status" value="2"/>
</dbReference>
<dbReference type="InterPro" id="IPR036291">
    <property type="entry name" value="NAD(P)-bd_dom_sf"/>
</dbReference>
<dbReference type="Proteomes" id="UP001595279">
    <property type="component" value="Unassembled WGS sequence"/>
</dbReference>
<dbReference type="InterPro" id="IPR007698">
    <property type="entry name" value="AlaDH/PNT_NAD(H)-bd"/>
</dbReference>
<reference evidence="3" key="1">
    <citation type="journal article" date="2019" name="Int. J. Syst. Evol. Microbiol.">
        <title>The Global Catalogue of Microorganisms (GCM) 10K type strain sequencing project: providing services to taxonomists for standard genome sequencing and annotation.</title>
        <authorList>
            <consortium name="The Broad Institute Genomics Platform"/>
            <consortium name="The Broad Institute Genome Sequencing Center for Infectious Disease"/>
            <person name="Wu L."/>
            <person name="Ma J."/>
        </authorList>
    </citation>
    <scope>NUCLEOTIDE SEQUENCE [LARGE SCALE GENOMIC DNA]</scope>
    <source>
        <strain evidence="3">KCTC 13128</strain>
    </source>
</reference>
<evidence type="ECO:0000259" key="1">
    <source>
        <dbReference type="SMART" id="SM01002"/>
    </source>
</evidence>
<organism evidence="2 3">
    <name type="scientific">Virgibacillus xinjiangensis</name>
    <dbReference type="NCBI Taxonomy" id="393090"/>
    <lineage>
        <taxon>Bacteria</taxon>
        <taxon>Bacillati</taxon>
        <taxon>Bacillota</taxon>
        <taxon>Bacilli</taxon>
        <taxon>Bacillales</taxon>
        <taxon>Bacillaceae</taxon>
        <taxon>Virgibacillus</taxon>
    </lineage>
</organism>
<dbReference type="InterPro" id="IPR014215">
    <property type="entry name" value="Dipicolinic_acid_synth_A"/>
</dbReference>
<dbReference type="SMART" id="SM01002">
    <property type="entry name" value="AlaDh_PNT_C"/>
    <property type="match status" value="1"/>
</dbReference>
<accession>A0ABV7CV53</accession>
<dbReference type="Pfam" id="PF02826">
    <property type="entry name" value="2-Hacid_dh_C"/>
    <property type="match status" value="1"/>
</dbReference>
<dbReference type="EMBL" id="JBHRSA010000034">
    <property type="protein sequence ID" value="MFC3040346.1"/>
    <property type="molecule type" value="Genomic_DNA"/>
</dbReference>
<keyword evidence="3" id="KW-1185">Reference proteome</keyword>
<dbReference type="NCBIfam" id="NF006162">
    <property type="entry name" value="PRK08306.1"/>
    <property type="match status" value="1"/>
</dbReference>
<dbReference type="Pfam" id="PF16924">
    <property type="entry name" value="DpaA_N"/>
    <property type="match status" value="1"/>
</dbReference>
<dbReference type="InterPro" id="IPR031629">
    <property type="entry name" value="DpaA_N"/>
</dbReference>
<name>A0ABV7CV53_9BACI</name>